<reference evidence="1" key="1">
    <citation type="submission" date="2022-09" db="EMBL/GenBank/DDBJ databases">
        <title>Winslowiella arboricola sp. nov., isolated from bleeding cankers on broadleaf hosts.</title>
        <authorList>
            <person name="Brady C."/>
            <person name="Kaur S."/>
            <person name="Crampton B."/>
            <person name="Maddock D."/>
            <person name="Arnold D."/>
            <person name="Denman S."/>
        </authorList>
    </citation>
    <scope>NUCLEOTIDE SEQUENCE</scope>
    <source>
        <strain evidence="1">BAC 15a-03b</strain>
    </source>
</reference>
<evidence type="ECO:0000313" key="1">
    <source>
        <dbReference type="EMBL" id="MCU5777601.1"/>
    </source>
</evidence>
<dbReference type="EMBL" id="JAODIM010000039">
    <property type="protein sequence ID" value="MCU5777601.1"/>
    <property type="molecule type" value="Genomic_DNA"/>
</dbReference>
<proteinExistence type="predicted"/>
<dbReference type="RefSeq" id="WP_267141159.1">
    <property type="nucleotide sequence ID" value="NZ_JAODIL010000053.1"/>
</dbReference>
<evidence type="ECO:0008006" key="3">
    <source>
        <dbReference type="Google" id="ProtNLM"/>
    </source>
</evidence>
<dbReference type="AlphaFoldDB" id="A0A9J6PH18"/>
<dbReference type="Proteomes" id="UP001064262">
    <property type="component" value="Unassembled WGS sequence"/>
</dbReference>
<keyword evidence="2" id="KW-1185">Reference proteome</keyword>
<protein>
    <recommendedName>
        <fullName evidence="3">Antitoxin Xre/MbcA/ParS-like toxin-binding domain-containing protein</fullName>
    </recommendedName>
</protein>
<sequence length="93" mass="10775">MSSLEHYYAGDEKWKNCADFYAEDYLDDNARLLAKKLDGNLDLAVIIYGKIGLKEGLWWVEREVPALEGVKPVDCLKDPELLKRLRECVMRMP</sequence>
<evidence type="ECO:0000313" key="2">
    <source>
        <dbReference type="Proteomes" id="UP001064262"/>
    </source>
</evidence>
<name>A0A9J6PH18_9GAMM</name>
<gene>
    <name evidence="1" type="ORF">N5923_08865</name>
</gene>
<organism evidence="1 2">
    <name type="scientific">Winslowiella arboricola</name>
    <dbReference type="NCBI Taxonomy" id="2978220"/>
    <lineage>
        <taxon>Bacteria</taxon>
        <taxon>Pseudomonadati</taxon>
        <taxon>Pseudomonadota</taxon>
        <taxon>Gammaproteobacteria</taxon>
        <taxon>Enterobacterales</taxon>
        <taxon>Erwiniaceae</taxon>
        <taxon>Winslowiella</taxon>
    </lineage>
</organism>
<accession>A0A9J6PH18</accession>
<comment type="caution">
    <text evidence="1">The sequence shown here is derived from an EMBL/GenBank/DDBJ whole genome shotgun (WGS) entry which is preliminary data.</text>
</comment>